<dbReference type="InterPro" id="IPR050109">
    <property type="entry name" value="HTH-type_TetR-like_transc_reg"/>
</dbReference>
<dbReference type="InterPro" id="IPR001647">
    <property type="entry name" value="HTH_TetR"/>
</dbReference>
<dbReference type="Gene3D" id="1.10.357.10">
    <property type="entry name" value="Tetracycline Repressor, domain 2"/>
    <property type="match status" value="1"/>
</dbReference>
<dbReference type="EMBL" id="CP126980">
    <property type="protein sequence ID" value="WIN00884.1"/>
    <property type="molecule type" value="Genomic_DNA"/>
</dbReference>
<feature type="DNA-binding region" description="H-T-H motif" evidence="4">
    <location>
        <begin position="40"/>
        <end position="59"/>
    </location>
</feature>
<proteinExistence type="predicted"/>
<dbReference type="Pfam" id="PF17754">
    <property type="entry name" value="TetR_C_14"/>
    <property type="match status" value="1"/>
</dbReference>
<dbReference type="RefSeq" id="WP_284922411.1">
    <property type="nucleotide sequence ID" value="NZ_CP126980.1"/>
</dbReference>
<dbReference type="PANTHER" id="PTHR30055">
    <property type="entry name" value="HTH-TYPE TRANSCRIPTIONAL REGULATOR RUTR"/>
    <property type="match status" value="1"/>
</dbReference>
<dbReference type="Gene3D" id="1.10.10.60">
    <property type="entry name" value="Homeodomain-like"/>
    <property type="match status" value="1"/>
</dbReference>
<evidence type="ECO:0000256" key="1">
    <source>
        <dbReference type="ARBA" id="ARBA00023015"/>
    </source>
</evidence>
<dbReference type="PANTHER" id="PTHR30055:SF238">
    <property type="entry name" value="MYCOFACTOCIN BIOSYNTHESIS TRANSCRIPTIONAL REGULATOR MFTR-RELATED"/>
    <property type="match status" value="1"/>
</dbReference>
<dbReference type="Pfam" id="PF00440">
    <property type="entry name" value="TetR_N"/>
    <property type="match status" value="1"/>
</dbReference>
<evidence type="ECO:0000256" key="3">
    <source>
        <dbReference type="ARBA" id="ARBA00023163"/>
    </source>
</evidence>
<reference evidence="6 7" key="1">
    <citation type="submission" date="2023-06" db="EMBL/GenBank/DDBJ databases">
        <authorList>
            <person name="Yushchuk O."/>
            <person name="Binda E."/>
            <person name="Ruckert-Reed C."/>
            <person name="Fedorenko V."/>
            <person name="Kalinowski J."/>
            <person name="Marinelli F."/>
        </authorList>
    </citation>
    <scope>NUCLEOTIDE SEQUENCE [LARGE SCALE GENOMIC DNA]</scope>
    <source>
        <strain evidence="6 7">NRRL 3884</strain>
    </source>
</reference>
<protein>
    <submittedName>
        <fullName evidence="6">TetR family transcriptional regulator</fullName>
    </submittedName>
</protein>
<dbReference type="SUPFAM" id="SSF46689">
    <property type="entry name" value="Homeodomain-like"/>
    <property type="match status" value="1"/>
</dbReference>
<dbReference type="PROSITE" id="PS50977">
    <property type="entry name" value="HTH_TETR_2"/>
    <property type="match status" value="1"/>
</dbReference>
<evidence type="ECO:0000313" key="6">
    <source>
        <dbReference type="EMBL" id="WIN00884.1"/>
    </source>
</evidence>
<feature type="domain" description="HTH tetR-type" evidence="5">
    <location>
        <begin position="17"/>
        <end position="77"/>
    </location>
</feature>
<keyword evidence="3" id="KW-0804">Transcription</keyword>
<sequence>METSVGAGLGRRDRKKQQTRSALIVAALRLSLERGLSDTTVEDISAAVDVSSRTFFNYFASRDDALVGDYFANSEDIRARLEAADPGLPLLSALRLAVTPSIERMHEERELWFLRMQVICKNPSLMPRLLARNAAAEEAITAAVAARTGSAADSGFPALVTAVAGAAYRTAVTRWALCAGARQLDELVDEAFAAVATGLTQPAHL</sequence>
<keyword evidence="2 4" id="KW-0238">DNA-binding</keyword>
<organism evidence="6 7">
    <name type="scientific">Actinoplanes oblitus</name>
    <dbReference type="NCBI Taxonomy" id="3040509"/>
    <lineage>
        <taxon>Bacteria</taxon>
        <taxon>Bacillati</taxon>
        <taxon>Actinomycetota</taxon>
        <taxon>Actinomycetes</taxon>
        <taxon>Micromonosporales</taxon>
        <taxon>Micromonosporaceae</taxon>
        <taxon>Actinoplanes</taxon>
    </lineage>
</organism>
<name>A0ABY8WTC0_9ACTN</name>
<dbReference type="InterPro" id="IPR009057">
    <property type="entry name" value="Homeodomain-like_sf"/>
</dbReference>
<keyword evidence="7" id="KW-1185">Reference proteome</keyword>
<evidence type="ECO:0000259" key="5">
    <source>
        <dbReference type="PROSITE" id="PS50977"/>
    </source>
</evidence>
<evidence type="ECO:0000256" key="2">
    <source>
        <dbReference type="ARBA" id="ARBA00023125"/>
    </source>
</evidence>
<evidence type="ECO:0000256" key="4">
    <source>
        <dbReference type="PROSITE-ProRule" id="PRU00335"/>
    </source>
</evidence>
<keyword evidence="1" id="KW-0805">Transcription regulation</keyword>
<dbReference type="InterPro" id="IPR041347">
    <property type="entry name" value="MftR_C"/>
</dbReference>
<accession>A0ABY8WTC0</accession>
<dbReference type="Proteomes" id="UP001240150">
    <property type="component" value="Chromosome"/>
</dbReference>
<gene>
    <name evidence="6" type="ORF">ACTOB_006407</name>
</gene>
<evidence type="ECO:0000313" key="7">
    <source>
        <dbReference type="Proteomes" id="UP001240150"/>
    </source>
</evidence>